<reference evidence="3 4" key="1">
    <citation type="submission" date="2016-10" db="EMBL/GenBank/DDBJ databases">
        <title>The whole genome sequencing and assembly of Bacillus simplex DSM 1321 strain.</title>
        <authorList>
            <person name="Park M.-K."/>
            <person name="Lee Y.-J."/>
            <person name="Yi H."/>
            <person name="Bahn Y.-S."/>
            <person name="Kim J.F."/>
            <person name="Lee D.-W."/>
        </authorList>
    </citation>
    <scope>NUCLEOTIDE SEQUENCE [LARGE SCALE GENOMIC DNA]</scope>
    <source>
        <strain evidence="3 4">DSM 1321</strain>
    </source>
</reference>
<evidence type="ECO:0000256" key="2">
    <source>
        <dbReference type="SAM" id="SignalP"/>
    </source>
</evidence>
<feature type="chain" id="PRO_5011257584" evidence="2">
    <location>
        <begin position="25"/>
        <end position="215"/>
    </location>
</feature>
<dbReference type="RefSeq" id="WP_063234120.1">
    <property type="nucleotide sequence ID" value="NZ_BCVO01000013.1"/>
</dbReference>
<dbReference type="Proteomes" id="UP000214618">
    <property type="component" value="Chromosome"/>
</dbReference>
<accession>A0A223EIM2</accession>
<proteinExistence type="predicted"/>
<feature type="signal peptide" evidence="2">
    <location>
        <begin position="1"/>
        <end position="24"/>
    </location>
</feature>
<gene>
    <name evidence="3" type="ORF">BS1321_14675</name>
</gene>
<dbReference type="GeneID" id="56473998"/>
<dbReference type="EMBL" id="CP017704">
    <property type="protein sequence ID" value="ASS95063.1"/>
    <property type="molecule type" value="Genomic_DNA"/>
</dbReference>
<evidence type="ECO:0000256" key="1">
    <source>
        <dbReference type="ARBA" id="ARBA00022729"/>
    </source>
</evidence>
<protein>
    <submittedName>
        <fullName evidence="3">DUF4352 domain-containing protein</fullName>
    </submittedName>
</protein>
<evidence type="ECO:0000313" key="3">
    <source>
        <dbReference type="EMBL" id="ASS95063.1"/>
    </source>
</evidence>
<dbReference type="AlphaFoldDB" id="A0A223EIM2"/>
<evidence type="ECO:0000313" key="4">
    <source>
        <dbReference type="Proteomes" id="UP000214618"/>
    </source>
</evidence>
<keyword evidence="1 2" id="KW-0732">Signal</keyword>
<sequence>MNRLMIGALLLTAFGALNTQPAYEEETTAKEKTEEIARPLEKKDVYVPNPQLPDDINLKQIGQDVSDAKGELTLKAYKKVNETLNVGPIEVEVKEMKVMHATPDYSMIDFFHGYTHDEDFDIVKVKVEIKNNTDKKIKFSPVAFLETDSGEHLTWEDEIYLEELTGEIEGNGSKSGNIGFILNDGNIKGISLMTSDAVDEEGEGLAKGKSAEFAF</sequence>
<dbReference type="Gene3D" id="2.60.40.1240">
    <property type="match status" value="1"/>
</dbReference>
<organism evidence="3 4">
    <name type="scientific">Peribacillus simplex NBRC 15720 = DSM 1321</name>
    <dbReference type="NCBI Taxonomy" id="1349754"/>
    <lineage>
        <taxon>Bacteria</taxon>
        <taxon>Bacillati</taxon>
        <taxon>Bacillota</taxon>
        <taxon>Bacilli</taxon>
        <taxon>Bacillales</taxon>
        <taxon>Bacillaceae</taxon>
        <taxon>Peribacillus</taxon>
    </lineage>
</organism>
<name>A0A223EIM2_9BACI</name>
<dbReference type="OrthoDB" id="2352213at2"/>
<dbReference type="InterPro" id="IPR029050">
    <property type="entry name" value="Immunoprotect_excell_Ig-like"/>
</dbReference>